<protein>
    <recommendedName>
        <fullName evidence="4">YbbR-like domain-containing protein</fullName>
    </recommendedName>
</protein>
<accession>A0A4R6C089</accession>
<sequence length="321" mass="35018">MLETKWGLRIISFILALVLYLSVNDIFNVFVTQEQLSGDDTVVINDVPVETIYDKKNLYLSGAPQSVNVKVTGPQAIVRKTESMMDFSVKLDLSKDLVGDHKKNFQVEGLSDKLTYEVQPKTTNITLAEKVSTTHAVEAEINPSRLATGYELVEKQVDPTQVSITGSSDEIAKIAYVKATLSNRTKISETTTEEAEVGVFDSNLNKLDVTVKPAKVKVTMKVQPISKVVKIVPVTKGTLPAGMTLKGITLSDDEVELQGKRSTLDGIGEIEVEVNLDTINADTTLDEKIPLPSDVSKVTPKQVTIKVDVTKKNNKGVLTDG</sequence>
<dbReference type="EMBL" id="SCWF01000003">
    <property type="protein sequence ID" value="TDM14551.1"/>
    <property type="molecule type" value="Genomic_DNA"/>
</dbReference>
<comment type="caution">
    <text evidence="2">The sequence shown here is derived from an EMBL/GenBank/DDBJ whole genome shotgun (WGS) entry which is preliminary data.</text>
</comment>
<keyword evidence="1" id="KW-1133">Transmembrane helix</keyword>
<proteinExistence type="predicted"/>
<reference evidence="2 3" key="1">
    <citation type="submission" date="2019-01" db="EMBL/GenBank/DDBJ databases">
        <title>Draft genome sequences of the type strains of six Macrococcus species.</title>
        <authorList>
            <person name="Mazhar S."/>
            <person name="Altermann E."/>
            <person name="Hill C."/>
            <person name="Mcauliffe O."/>
        </authorList>
    </citation>
    <scope>NUCLEOTIDE SEQUENCE [LARGE SCALE GENOMIC DNA]</scope>
    <source>
        <strain evidence="2 3">ATCC 51825</strain>
    </source>
</reference>
<keyword evidence="1" id="KW-0812">Transmembrane</keyword>
<name>A0A4R6C089_9STAP</name>
<evidence type="ECO:0000313" key="3">
    <source>
        <dbReference type="Proteomes" id="UP000294843"/>
    </source>
</evidence>
<evidence type="ECO:0008006" key="4">
    <source>
        <dbReference type="Google" id="ProtNLM"/>
    </source>
</evidence>
<dbReference type="Gene3D" id="2.170.120.40">
    <property type="entry name" value="YbbR-like domain"/>
    <property type="match status" value="2"/>
</dbReference>
<dbReference type="Pfam" id="PF07949">
    <property type="entry name" value="YbbR"/>
    <property type="match status" value="3"/>
</dbReference>
<dbReference type="InterPro" id="IPR012505">
    <property type="entry name" value="YbbR"/>
</dbReference>
<keyword evidence="3" id="KW-1185">Reference proteome</keyword>
<gene>
    <name evidence="2" type="ORF">ERX55_03810</name>
</gene>
<evidence type="ECO:0000313" key="2">
    <source>
        <dbReference type="EMBL" id="TDM14551.1"/>
    </source>
</evidence>
<dbReference type="InterPro" id="IPR053154">
    <property type="entry name" value="c-di-AMP_regulator"/>
</dbReference>
<dbReference type="OrthoDB" id="2987820at2"/>
<dbReference type="Proteomes" id="UP000294843">
    <property type="component" value="Unassembled WGS sequence"/>
</dbReference>
<keyword evidence="1" id="KW-0472">Membrane</keyword>
<feature type="transmembrane region" description="Helical" evidence="1">
    <location>
        <begin position="6"/>
        <end position="23"/>
    </location>
</feature>
<evidence type="ECO:0000256" key="1">
    <source>
        <dbReference type="SAM" id="Phobius"/>
    </source>
</evidence>
<dbReference type="RefSeq" id="WP_133451280.1">
    <property type="nucleotide sequence ID" value="NZ_SCWF01000003.1"/>
</dbReference>
<organism evidence="2 3">
    <name type="scientific">Macrococcus bovicus</name>
    <dbReference type="NCBI Taxonomy" id="69968"/>
    <lineage>
        <taxon>Bacteria</taxon>
        <taxon>Bacillati</taxon>
        <taxon>Bacillota</taxon>
        <taxon>Bacilli</taxon>
        <taxon>Bacillales</taxon>
        <taxon>Staphylococcaceae</taxon>
        <taxon>Macrococcus</taxon>
    </lineage>
</organism>
<dbReference type="Gene3D" id="2.170.120.30">
    <property type="match status" value="1"/>
</dbReference>
<dbReference type="PANTHER" id="PTHR37804">
    <property type="entry name" value="CDAA REGULATORY PROTEIN CDAR"/>
    <property type="match status" value="1"/>
</dbReference>
<dbReference type="PANTHER" id="PTHR37804:SF1">
    <property type="entry name" value="CDAA REGULATORY PROTEIN CDAR"/>
    <property type="match status" value="1"/>
</dbReference>
<dbReference type="AlphaFoldDB" id="A0A4R6C089"/>